<name>A0ABT2MZR4_9CYAN</name>
<evidence type="ECO:0000256" key="1">
    <source>
        <dbReference type="SAM" id="Phobius"/>
    </source>
</evidence>
<accession>A0ABT2MZR4</accession>
<dbReference type="Proteomes" id="UP001525890">
    <property type="component" value="Unassembled WGS sequence"/>
</dbReference>
<protein>
    <submittedName>
        <fullName evidence="2">Uncharacterized protein</fullName>
    </submittedName>
</protein>
<keyword evidence="1" id="KW-0472">Membrane</keyword>
<reference evidence="2 3" key="1">
    <citation type="journal article" date="2022" name="Front. Microbiol.">
        <title>High genomic differentiation and limited gene flow indicate recent cryptic speciation within the genus Laspinema (cyanobacteria).</title>
        <authorList>
            <person name="Stanojkovic A."/>
            <person name="Skoupy S."/>
            <person name="Skaloud P."/>
            <person name="Dvorak P."/>
        </authorList>
    </citation>
    <scope>NUCLEOTIDE SEQUENCE [LARGE SCALE GENOMIC DNA]</scope>
    <source>
        <strain evidence="2 3">D2a</strain>
    </source>
</reference>
<dbReference type="EMBL" id="JAMXFF010000049">
    <property type="protein sequence ID" value="MCT7969376.1"/>
    <property type="molecule type" value="Genomic_DNA"/>
</dbReference>
<keyword evidence="1" id="KW-0812">Transmembrane</keyword>
<sequence length="425" mass="48160">MDEQDSLRFLTLDWFLYDLSEESPETVASKEFPAGELPDPLDGYIRHQKIQDSQMVQIDCSGKESEVKPLQELKNIQQTVLNSSEKQEKTSLGTLGSSWLVWGQLMSDEQSPVKLAEEICTQLQFEGISPNWQVDLIAHGPLLGATLYELWCPPQGQGEGESYHLLICLFESHWRKEALQKRVGNLLNHCQYLFLYRHKVVWAFQQSRRLRESLEQPSRLVPQVTNQSLDRLEQSSVNLTELQDHLRQSVNLLAVYAIQLNYLQEQRHTIEINLENYRQRVLKLAGLSAQDSPKPPGETVGGWQGQGSSLLFEKFSQFAENKYLRQIERDYSSLSPGLLLVENSIKAVESLNQIEQTRSDRRLNTTLTIASVGVATSAVVATVIVAAPPPNRHQLEFQITTIVGSLIVGGLMSILAWKLLPWGRN</sequence>
<evidence type="ECO:0000313" key="3">
    <source>
        <dbReference type="Proteomes" id="UP001525890"/>
    </source>
</evidence>
<comment type="caution">
    <text evidence="2">The sequence shown here is derived from an EMBL/GenBank/DDBJ whole genome shotgun (WGS) entry which is preliminary data.</text>
</comment>
<proteinExistence type="predicted"/>
<gene>
    <name evidence="2" type="ORF">NG799_23960</name>
</gene>
<feature type="transmembrane region" description="Helical" evidence="1">
    <location>
        <begin position="367"/>
        <end position="387"/>
    </location>
</feature>
<organism evidence="2 3">
    <name type="scientific">Laspinema palackyanum D2a</name>
    <dbReference type="NCBI Taxonomy" id="2953684"/>
    <lineage>
        <taxon>Bacteria</taxon>
        <taxon>Bacillati</taxon>
        <taxon>Cyanobacteriota</taxon>
        <taxon>Cyanophyceae</taxon>
        <taxon>Oscillatoriophycideae</taxon>
        <taxon>Oscillatoriales</taxon>
        <taxon>Laspinemataceae</taxon>
        <taxon>Laspinema</taxon>
        <taxon>Laspinema palackyanum</taxon>
    </lineage>
</organism>
<evidence type="ECO:0000313" key="2">
    <source>
        <dbReference type="EMBL" id="MCT7969376.1"/>
    </source>
</evidence>
<feature type="transmembrane region" description="Helical" evidence="1">
    <location>
        <begin position="399"/>
        <end position="420"/>
    </location>
</feature>
<keyword evidence="1" id="KW-1133">Transmembrane helix</keyword>
<dbReference type="RefSeq" id="WP_368008845.1">
    <property type="nucleotide sequence ID" value="NZ_JAMXFF010000049.1"/>
</dbReference>
<keyword evidence="3" id="KW-1185">Reference proteome</keyword>